<protein>
    <submittedName>
        <fullName evidence="1">Uncharacterized protein</fullName>
    </submittedName>
</protein>
<organism evidence="1 2">
    <name type="scientific">Scophthalmus maximus</name>
    <name type="common">Turbot</name>
    <name type="synonym">Psetta maxima</name>
    <dbReference type="NCBI Taxonomy" id="52904"/>
    <lineage>
        <taxon>Eukaryota</taxon>
        <taxon>Metazoa</taxon>
        <taxon>Chordata</taxon>
        <taxon>Craniata</taxon>
        <taxon>Vertebrata</taxon>
        <taxon>Euteleostomi</taxon>
        <taxon>Actinopterygii</taxon>
        <taxon>Neopterygii</taxon>
        <taxon>Teleostei</taxon>
        <taxon>Neoteleostei</taxon>
        <taxon>Acanthomorphata</taxon>
        <taxon>Carangaria</taxon>
        <taxon>Pleuronectiformes</taxon>
        <taxon>Pleuronectoidei</taxon>
        <taxon>Scophthalmidae</taxon>
        <taxon>Scophthalmus</taxon>
    </lineage>
</organism>
<comment type="caution">
    <text evidence="1">The sequence shown here is derived from an EMBL/GenBank/DDBJ whole genome shotgun (WGS) entry which is preliminary data.</text>
</comment>
<evidence type="ECO:0000313" key="2">
    <source>
        <dbReference type="Proteomes" id="UP000438429"/>
    </source>
</evidence>
<proteinExistence type="predicted"/>
<sequence>MLPRDTRLHIKLFVCATSKYQFPVRPRRTFTISAGPLLLFCTSHSTSEDLQVSGSRSVGRKTEEMCLHRDAHRGNLFANECPTLPAGKFMQVHSDASFLRHEVR</sequence>
<dbReference type="AlphaFoldDB" id="A0A6A4T790"/>
<evidence type="ECO:0000313" key="1">
    <source>
        <dbReference type="EMBL" id="KAF0041903.1"/>
    </source>
</evidence>
<name>A0A6A4T790_SCOMX</name>
<dbReference type="EMBL" id="VEVO01000005">
    <property type="protein sequence ID" value="KAF0041903.1"/>
    <property type="molecule type" value="Genomic_DNA"/>
</dbReference>
<gene>
    <name evidence="1" type="ORF">F2P81_005435</name>
</gene>
<accession>A0A6A4T790</accession>
<reference evidence="1 2" key="1">
    <citation type="submission" date="2019-06" db="EMBL/GenBank/DDBJ databases">
        <title>Draft genomes of female and male turbot (Scophthalmus maximus).</title>
        <authorList>
            <person name="Xu H."/>
            <person name="Xu X.-W."/>
            <person name="Shao C."/>
            <person name="Chen S."/>
        </authorList>
    </citation>
    <scope>NUCLEOTIDE SEQUENCE [LARGE SCALE GENOMIC DNA]</scope>
    <source>
        <strain evidence="1">Ysfricsl-2016a</strain>
        <tissue evidence="1">Blood</tissue>
    </source>
</reference>
<dbReference type="Proteomes" id="UP000438429">
    <property type="component" value="Unassembled WGS sequence"/>
</dbReference>